<comment type="pathway">
    <text evidence="1">Cofactor biosynthesis; riboflavin biosynthesis; riboflavin from 2-hydroxy-3-oxobutyl phosphate and 5-amino-6-(D-ribitylamino)uracil: step 1/2.</text>
</comment>
<dbReference type="UniPathway" id="UPA00275">
    <property type="reaction ID" value="UER00404"/>
</dbReference>
<dbReference type="SUPFAM" id="SSF52121">
    <property type="entry name" value="Lumazine synthase"/>
    <property type="match status" value="1"/>
</dbReference>
<dbReference type="EC" id="2.5.1.78" evidence="3"/>
<name>A0A7D5H920_9EURY</name>
<keyword evidence="5" id="KW-0808">Transferase</keyword>
<dbReference type="Gene3D" id="3.40.50.960">
    <property type="entry name" value="Lumazine/riboflavin synthase"/>
    <property type="match status" value="1"/>
</dbReference>
<keyword evidence="8" id="KW-1185">Reference proteome</keyword>
<dbReference type="GO" id="GO:0000906">
    <property type="term" value="F:6,7-dimethyl-8-ribityllumazine synthase activity"/>
    <property type="evidence" value="ECO:0007669"/>
    <property type="project" value="UniProtKB-EC"/>
</dbReference>
<dbReference type="OrthoDB" id="7610at2157"/>
<evidence type="ECO:0000313" key="7">
    <source>
        <dbReference type="EMBL" id="QLG49955.1"/>
    </source>
</evidence>
<evidence type="ECO:0000256" key="6">
    <source>
        <dbReference type="ARBA" id="ARBA00048785"/>
    </source>
</evidence>
<evidence type="ECO:0000256" key="2">
    <source>
        <dbReference type="ARBA" id="ARBA00007424"/>
    </source>
</evidence>
<dbReference type="InterPro" id="IPR002180">
    <property type="entry name" value="LS/RS"/>
</dbReference>
<comment type="similarity">
    <text evidence="2">Belongs to the DMRL synthase family.</text>
</comment>
<sequence>MNVVFVHATVNGEFVDEMLSIARQRAEEQNVSVVDTIDVAGVHELPVVVEAALERDNVDGVAVFGAVVKGSTDHDQLLANNVSKQLLEQSCNHVKPVGYGIIGPDASWKEVSKRLEHYAKGAVDAVTDADAALTQAQPSD</sequence>
<gene>
    <name evidence="7" type="ORF">HYG82_14385</name>
</gene>
<dbReference type="EMBL" id="CP058601">
    <property type="protein sequence ID" value="QLG49955.1"/>
    <property type="molecule type" value="Genomic_DNA"/>
</dbReference>
<dbReference type="GO" id="GO:0009231">
    <property type="term" value="P:riboflavin biosynthetic process"/>
    <property type="evidence" value="ECO:0007669"/>
    <property type="project" value="UniProtKB-UniPathway"/>
</dbReference>
<dbReference type="GO" id="GO:0009349">
    <property type="term" value="C:riboflavin synthase complex"/>
    <property type="evidence" value="ECO:0007669"/>
    <property type="project" value="InterPro"/>
</dbReference>
<protein>
    <recommendedName>
        <fullName evidence="3">6,7-dimethyl-8-ribityllumazine synthase</fullName>
        <ecNumber evidence="3">2.5.1.78</ecNumber>
    </recommendedName>
</protein>
<evidence type="ECO:0000256" key="3">
    <source>
        <dbReference type="ARBA" id="ARBA00012664"/>
    </source>
</evidence>
<evidence type="ECO:0000256" key="4">
    <source>
        <dbReference type="ARBA" id="ARBA00022619"/>
    </source>
</evidence>
<dbReference type="PANTHER" id="PTHR21058:SF0">
    <property type="entry name" value="6,7-DIMETHYL-8-RIBITYLLUMAZINE SYNTHASE"/>
    <property type="match status" value="1"/>
</dbReference>
<dbReference type="RefSeq" id="WP_179261996.1">
    <property type="nucleotide sequence ID" value="NZ_CP058601.1"/>
</dbReference>
<accession>A0A7D5H920</accession>
<dbReference type="InterPro" id="IPR034964">
    <property type="entry name" value="LS"/>
</dbReference>
<dbReference type="InterPro" id="IPR036467">
    <property type="entry name" value="LS/RS_sf"/>
</dbReference>
<evidence type="ECO:0000256" key="5">
    <source>
        <dbReference type="ARBA" id="ARBA00022679"/>
    </source>
</evidence>
<evidence type="ECO:0000313" key="8">
    <source>
        <dbReference type="Proteomes" id="UP000509241"/>
    </source>
</evidence>
<proteinExistence type="inferred from homology"/>
<dbReference type="GeneID" id="56034502"/>
<reference evidence="7 8" key="1">
    <citation type="submission" date="2020-07" db="EMBL/GenBank/DDBJ databases">
        <authorList>
            <person name="Cui H."/>
        </authorList>
    </citation>
    <scope>NUCLEOTIDE SEQUENCE [LARGE SCALE GENOMIC DNA]</scope>
    <source>
        <strain evidence="7 8">YPL8</strain>
    </source>
</reference>
<evidence type="ECO:0000256" key="1">
    <source>
        <dbReference type="ARBA" id="ARBA00004917"/>
    </source>
</evidence>
<dbReference type="KEGG" id="haly:HYG82_14385"/>
<dbReference type="Proteomes" id="UP000509241">
    <property type="component" value="Chromosome"/>
</dbReference>
<dbReference type="AlphaFoldDB" id="A0A7D5H920"/>
<dbReference type="PANTHER" id="PTHR21058">
    <property type="entry name" value="6,7-DIMETHYL-8-RIBITYLLUMAZINE SYNTHASE DMRL SYNTHASE LUMAZINE SYNTHASE"/>
    <property type="match status" value="1"/>
</dbReference>
<organism evidence="7 8">
    <name type="scientific">Natrinema halophilum</name>
    <dbReference type="NCBI Taxonomy" id="1699371"/>
    <lineage>
        <taxon>Archaea</taxon>
        <taxon>Methanobacteriati</taxon>
        <taxon>Methanobacteriota</taxon>
        <taxon>Stenosarchaea group</taxon>
        <taxon>Halobacteria</taxon>
        <taxon>Halobacteriales</taxon>
        <taxon>Natrialbaceae</taxon>
        <taxon>Natrinema</taxon>
    </lineage>
</organism>
<keyword evidence="4" id="KW-0686">Riboflavin biosynthesis</keyword>
<comment type="catalytic activity">
    <reaction evidence="6">
        <text>(2S)-2-hydroxy-3-oxobutyl phosphate + 5-amino-6-(D-ribitylamino)uracil = 6,7-dimethyl-8-(1-D-ribityl)lumazine + phosphate + 2 H2O + H(+)</text>
        <dbReference type="Rhea" id="RHEA:26152"/>
        <dbReference type="ChEBI" id="CHEBI:15377"/>
        <dbReference type="ChEBI" id="CHEBI:15378"/>
        <dbReference type="ChEBI" id="CHEBI:15934"/>
        <dbReference type="ChEBI" id="CHEBI:43474"/>
        <dbReference type="ChEBI" id="CHEBI:58201"/>
        <dbReference type="ChEBI" id="CHEBI:58830"/>
        <dbReference type="EC" id="2.5.1.78"/>
    </reaction>
</comment>
<dbReference type="Pfam" id="PF00885">
    <property type="entry name" value="DMRL_synthase"/>
    <property type="match status" value="1"/>
</dbReference>